<dbReference type="InterPro" id="IPR025948">
    <property type="entry name" value="HTH-like_dom"/>
</dbReference>
<name>A0A1H8SZQ8_9GAMM</name>
<dbReference type="STRING" id="406100.SAMN04488052_103311"/>
<dbReference type="Proteomes" id="UP000199657">
    <property type="component" value="Unassembled WGS sequence"/>
</dbReference>
<proteinExistence type="predicted"/>
<evidence type="ECO:0000313" key="2">
    <source>
        <dbReference type="EMBL" id="SEO84157.1"/>
    </source>
</evidence>
<sequence length="103" mass="11555">MKRISEVLGVAHSNLMERKAGCHCGRPSRYRVADDERLLPQVRAICADGGANGYRRVTAHLNRELATAGKRVTPKRIDRLMKAHDLLLTRYTGRPVIDKAYDG</sequence>
<evidence type="ECO:0000313" key="3">
    <source>
        <dbReference type="Proteomes" id="UP000199657"/>
    </source>
</evidence>
<reference evidence="2 3" key="1">
    <citation type="submission" date="2016-10" db="EMBL/GenBank/DDBJ databases">
        <authorList>
            <person name="de Groot N.N."/>
        </authorList>
    </citation>
    <scope>NUCLEOTIDE SEQUENCE [LARGE SCALE GENOMIC DNA]</scope>
    <source>
        <strain evidence="2 3">CGMCC 1.6291</strain>
    </source>
</reference>
<feature type="domain" description="HTH-like" evidence="1">
    <location>
        <begin position="34"/>
        <end position="89"/>
    </location>
</feature>
<accession>A0A1H8SZQ8</accession>
<evidence type="ECO:0000259" key="1">
    <source>
        <dbReference type="Pfam" id="PF13276"/>
    </source>
</evidence>
<organism evidence="2 3">
    <name type="scientific">Aquisalimonas asiatica</name>
    <dbReference type="NCBI Taxonomy" id="406100"/>
    <lineage>
        <taxon>Bacteria</taxon>
        <taxon>Pseudomonadati</taxon>
        <taxon>Pseudomonadota</taxon>
        <taxon>Gammaproteobacteria</taxon>
        <taxon>Chromatiales</taxon>
        <taxon>Ectothiorhodospiraceae</taxon>
        <taxon>Aquisalimonas</taxon>
    </lineage>
</organism>
<protein>
    <submittedName>
        <fullName evidence="2">HTH-like domain-containing protein</fullName>
    </submittedName>
</protein>
<gene>
    <name evidence="2" type="ORF">SAMN04488052_103311</name>
</gene>
<dbReference type="EMBL" id="FOEG01000003">
    <property type="protein sequence ID" value="SEO84157.1"/>
    <property type="molecule type" value="Genomic_DNA"/>
</dbReference>
<dbReference type="AlphaFoldDB" id="A0A1H8SZQ8"/>
<keyword evidence="3" id="KW-1185">Reference proteome</keyword>
<dbReference type="Pfam" id="PF13276">
    <property type="entry name" value="HTH_21"/>
    <property type="match status" value="1"/>
</dbReference>